<evidence type="ECO:0000256" key="4">
    <source>
        <dbReference type="ARBA" id="ARBA00022737"/>
    </source>
</evidence>
<dbReference type="InterPro" id="IPR050576">
    <property type="entry name" value="Cilia_flagella_integrity"/>
</dbReference>
<keyword evidence="3" id="KW-0433">Leucine-rich repeat</keyword>
<dbReference type="InterPro" id="IPR001611">
    <property type="entry name" value="Leu-rich_rpt"/>
</dbReference>
<sequence>MGKLVAISGPEPAVIDEELCRKCIAAVKTRSQGEAEERKKESVQFREAQTLILSYQNILKIDNLKGFDKLVKLQLDNNIIEKIENLDHLVNLQALDLSFNNISEITGLDSLTNLTSLSLFSNHITSLGGMDTLDKLQVLSLGNNEMRQLDAIMYLRPKKTLQAVNLVGNPFCQETEYRAYVLAHLKYLKYLDYRLVDEQAVVSAREQYQDELLDLEEQEAAAENAAAAAEVIAEKTRLHEAANIPGMDTLFETLMVAPDGEMARLRELQSFVEPMHQLQAQVEAATEELVNTVLSHRELKEAEKAMFDEALGAAKAAASAEAKAEIAKYAKLQKRSLQRAKEDTTDHPHALLQTLHKANEALYEKLMDLEISASERYAESILAFENSYDELTKRTLDAVAAFFARLRDMESEYHDKLTTLGSDTLEKVATSDIENFPEEIRSLLSDKDTLMGAINSAHDSRVSRLDAKEDELRQAEQKTCNNLIQKVVDEEYMRNRTRVIEVWKLVHEVNKKELENNQFDDN</sequence>
<protein>
    <recommendedName>
        <fullName evidence="11">Dynein regulatory complex subunit 3</fullName>
    </recommendedName>
</protein>
<evidence type="ECO:0000256" key="7">
    <source>
        <dbReference type="ARBA" id="ARBA00023069"/>
    </source>
</evidence>
<evidence type="ECO:0000256" key="2">
    <source>
        <dbReference type="ARBA" id="ARBA00022490"/>
    </source>
</evidence>
<keyword evidence="8" id="KW-0206">Cytoskeleton</keyword>
<gene>
    <name evidence="13" type="ORF">AB1Y20_011816</name>
</gene>
<reference evidence="13 14" key="1">
    <citation type="journal article" date="2024" name="Science">
        <title>Giant polyketide synthase enzymes in the biosynthesis of giant marine polyether toxins.</title>
        <authorList>
            <person name="Fallon T.R."/>
            <person name="Shende V.V."/>
            <person name="Wierzbicki I.H."/>
            <person name="Pendleton A.L."/>
            <person name="Watervoot N.F."/>
            <person name="Auber R.P."/>
            <person name="Gonzalez D.J."/>
            <person name="Wisecaver J.H."/>
            <person name="Moore B.S."/>
        </authorList>
    </citation>
    <scope>NUCLEOTIDE SEQUENCE [LARGE SCALE GENOMIC DNA]</scope>
    <source>
        <strain evidence="13 14">12B1</strain>
    </source>
</reference>
<dbReference type="Gene3D" id="3.80.10.10">
    <property type="entry name" value="Ribonuclease Inhibitor"/>
    <property type="match status" value="1"/>
</dbReference>
<evidence type="ECO:0000256" key="9">
    <source>
        <dbReference type="ARBA" id="ARBA00023273"/>
    </source>
</evidence>
<evidence type="ECO:0000256" key="11">
    <source>
        <dbReference type="ARBA" id="ARBA00040950"/>
    </source>
</evidence>
<comment type="subcellular location">
    <subcellularLocation>
        <location evidence="1">Cytoplasm</location>
        <location evidence="1">Cytoskeleton</location>
        <location evidence="1">Flagellum axoneme</location>
    </subcellularLocation>
</comment>
<evidence type="ECO:0000256" key="6">
    <source>
        <dbReference type="ARBA" id="ARBA00023054"/>
    </source>
</evidence>
<dbReference type="PANTHER" id="PTHR45973">
    <property type="entry name" value="PROTEIN PHOSPHATASE 1 REGULATORY SUBUNIT SDS22-RELATED"/>
    <property type="match status" value="1"/>
</dbReference>
<dbReference type="SUPFAM" id="SSF52075">
    <property type="entry name" value="Outer arm dynein light chain 1"/>
    <property type="match status" value="1"/>
</dbReference>
<evidence type="ECO:0000256" key="8">
    <source>
        <dbReference type="ARBA" id="ARBA00023212"/>
    </source>
</evidence>
<evidence type="ECO:0000256" key="10">
    <source>
        <dbReference type="ARBA" id="ARBA00038378"/>
    </source>
</evidence>
<evidence type="ECO:0000313" key="14">
    <source>
        <dbReference type="Proteomes" id="UP001515480"/>
    </source>
</evidence>
<feature type="coiled-coil region" evidence="12">
    <location>
        <begin position="198"/>
        <end position="235"/>
    </location>
</feature>
<evidence type="ECO:0000256" key="12">
    <source>
        <dbReference type="SAM" id="Coils"/>
    </source>
</evidence>
<dbReference type="PROSITE" id="PS51450">
    <property type="entry name" value="LRR"/>
    <property type="match status" value="3"/>
</dbReference>
<dbReference type="InterPro" id="IPR032675">
    <property type="entry name" value="LRR_dom_sf"/>
</dbReference>
<dbReference type="SMART" id="SM00365">
    <property type="entry name" value="LRR_SD22"/>
    <property type="match status" value="4"/>
</dbReference>
<comment type="similarity">
    <text evidence="10">Belongs to the DRC3 family.</text>
</comment>
<dbReference type="PANTHER" id="PTHR45973:SF12">
    <property type="entry name" value="DYNEIN REGULATORY COMPLEX SUBUNIT 3"/>
    <property type="match status" value="1"/>
</dbReference>
<organism evidence="13 14">
    <name type="scientific">Prymnesium parvum</name>
    <name type="common">Toxic golden alga</name>
    <dbReference type="NCBI Taxonomy" id="97485"/>
    <lineage>
        <taxon>Eukaryota</taxon>
        <taxon>Haptista</taxon>
        <taxon>Haptophyta</taxon>
        <taxon>Prymnesiophyceae</taxon>
        <taxon>Prymnesiales</taxon>
        <taxon>Prymnesiaceae</taxon>
        <taxon>Prymnesium</taxon>
    </lineage>
</organism>
<keyword evidence="7" id="KW-0969">Cilium</keyword>
<accession>A0AB34IK38</accession>
<name>A0AB34IK38_PRYPA</name>
<dbReference type="Pfam" id="PF14580">
    <property type="entry name" value="LRR_9"/>
    <property type="match status" value="1"/>
</dbReference>
<evidence type="ECO:0000256" key="1">
    <source>
        <dbReference type="ARBA" id="ARBA00004611"/>
    </source>
</evidence>
<proteinExistence type="inferred from homology"/>
<keyword evidence="4" id="KW-0677">Repeat</keyword>
<dbReference type="Proteomes" id="UP001515480">
    <property type="component" value="Unassembled WGS sequence"/>
</dbReference>
<keyword evidence="9" id="KW-0966">Cell projection</keyword>
<evidence type="ECO:0000256" key="5">
    <source>
        <dbReference type="ARBA" id="ARBA00022846"/>
    </source>
</evidence>
<keyword evidence="5" id="KW-0282">Flagellum</keyword>
<dbReference type="GO" id="GO:0005929">
    <property type="term" value="C:cilium"/>
    <property type="evidence" value="ECO:0007669"/>
    <property type="project" value="TreeGrafter"/>
</dbReference>
<evidence type="ECO:0000256" key="3">
    <source>
        <dbReference type="ARBA" id="ARBA00022614"/>
    </source>
</evidence>
<evidence type="ECO:0000313" key="13">
    <source>
        <dbReference type="EMBL" id="KAL1499617.1"/>
    </source>
</evidence>
<keyword evidence="6 12" id="KW-0175">Coiled coil</keyword>
<dbReference type="AlphaFoldDB" id="A0AB34IK38"/>
<keyword evidence="14" id="KW-1185">Reference proteome</keyword>
<dbReference type="EMBL" id="JBGBPQ010000025">
    <property type="protein sequence ID" value="KAL1499617.1"/>
    <property type="molecule type" value="Genomic_DNA"/>
</dbReference>
<comment type="caution">
    <text evidence="13">The sequence shown here is derived from an EMBL/GenBank/DDBJ whole genome shotgun (WGS) entry which is preliminary data.</text>
</comment>
<keyword evidence="2" id="KW-0963">Cytoplasm</keyword>